<evidence type="ECO:0000313" key="2">
    <source>
        <dbReference type="Proteomes" id="UP000247811"/>
    </source>
</evidence>
<dbReference type="PROSITE" id="PS51257">
    <property type="entry name" value="PROKAR_LIPOPROTEIN"/>
    <property type="match status" value="1"/>
</dbReference>
<dbReference type="EMBL" id="QJJS01000008">
    <property type="protein sequence ID" value="PXW95800.1"/>
    <property type="molecule type" value="Genomic_DNA"/>
</dbReference>
<dbReference type="PIRSF" id="PIRSF033328">
    <property type="entry name" value="Phest_Mll4975"/>
    <property type="match status" value="1"/>
</dbReference>
<reference evidence="1 2" key="1">
    <citation type="submission" date="2018-05" db="EMBL/GenBank/DDBJ databases">
        <title>Genomic Encyclopedia of Type Strains, Phase IV (KMG-IV): sequencing the most valuable type-strain genomes for metagenomic binning, comparative biology and taxonomic classification.</title>
        <authorList>
            <person name="Goeker M."/>
        </authorList>
    </citation>
    <scope>NUCLEOTIDE SEQUENCE [LARGE SCALE GENOMIC DNA]</scope>
    <source>
        <strain evidence="1 2">DSM 566</strain>
    </source>
</reference>
<gene>
    <name evidence="1" type="ORF">C7444_10859</name>
</gene>
<keyword evidence="2" id="KW-1185">Reference proteome</keyword>
<dbReference type="RefSeq" id="WP_110400754.1">
    <property type="nucleotide sequence ID" value="NZ_QJJS01000008.1"/>
</dbReference>
<protein>
    <submittedName>
        <fullName evidence="1">Uncharacterized protein DUF1045</fullName>
    </submittedName>
</protein>
<dbReference type="OrthoDB" id="5801437at2"/>
<sequence length="224" mass="24884">MTQRYAVYHVPPILHPLWAAGCSWLGRDPCADEIGRPPPGRIQPWRYGFHATLKPPMRLAAGIVVPALQQAVRALARAHQPFEMPALQVSELDQFIALRLVTPLGVNDPLQDIGDACVCDLDELRAPLSASETARRLSTPLDDDQQALLARWGYPHVLHRWRYHFTLSDRLADEGQRAELLAQAREHFAAALSVPLTFDALSVFVELAPGAPLRLSQRFPLGKA</sequence>
<accession>A0A318H3U5</accession>
<dbReference type="Pfam" id="PF06299">
    <property type="entry name" value="DUF1045"/>
    <property type="match status" value="1"/>
</dbReference>
<dbReference type="Proteomes" id="UP000247811">
    <property type="component" value="Unassembled WGS sequence"/>
</dbReference>
<dbReference type="AlphaFoldDB" id="A0A318H3U5"/>
<comment type="caution">
    <text evidence="1">The sequence shown here is derived from an EMBL/GenBank/DDBJ whole genome shotgun (WGS) entry which is preliminary data.</text>
</comment>
<organism evidence="1 2">
    <name type="scientific">Sphaerotilus hippei</name>
    <dbReference type="NCBI Taxonomy" id="744406"/>
    <lineage>
        <taxon>Bacteria</taxon>
        <taxon>Pseudomonadati</taxon>
        <taxon>Pseudomonadota</taxon>
        <taxon>Betaproteobacteria</taxon>
        <taxon>Burkholderiales</taxon>
        <taxon>Sphaerotilaceae</taxon>
        <taxon>Sphaerotilus</taxon>
    </lineage>
</organism>
<proteinExistence type="predicted"/>
<evidence type="ECO:0000313" key="1">
    <source>
        <dbReference type="EMBL" id="PXW95800.1"/>
    </source>
</evidence>
<dbReference type="InterPro" id="IPR009389">
    <property type="entry name" value="DUF1045"/>
</dbReference>
<name>A0A318H3U5_9BURK</name>